<feature type="compositionally biased region" description="Acidic residues" evidence="1">
    <location>
        <begin position="21"/>
        <end position="42"/>
    </location>
</feature>
<dbReference type="PANTHER" id="PTHR43591">
    <property type="entry name" value="METHYLTRANSFERASE"/>
    <property type="match status" value="1"/>
</dbReference>
<dbReference type="RefSeq" id="XP_046071189.1">
    <property type="nucleotide sequence ID" value="XM_046216346.1"/>
</dbReference>
<dbReference type="SUPFAM" id="SSF53335">
    <property type="entry name" value="S-adenosyl-L-methionine-dependent methyltransferases"/>
    <property type="match status" value="1"/>
</dbReference>
<sequence>MASNNAPENSLEQSLQVRDDEFIEASEVDADAPESAYGDENESYTTSLMSSVRNYRYENGRRYHAFRDEVYFLPNDEMESERLDLFHEILTRRCDGELHLAPIGTNPQRILDLGTGTGIWAVDIGDKFPSAEVLGNDLSPIQPSLVPPNVRFEVDDMENEWLYGSKFDFIHARYLAGAIKDWPRLMDQAFKFTKPGGWVEFQDFDMKFYSTQGEFSPGCPMDEWTKLVVKGLKKIGVEPEPGPKLEGWLKDAGFTNVHEKVLPIPVGVWPKNKQLKEIGALDYHQFLEGLEGISLHLFTNTAGWKPEEVQVFLVNVRKDLKNPRFQAQHNLHVVYAQKPLDAE</sequence>
<protein>
    <submittedName>
        <fullName evidence="2">S-adenosyl-L-methionine-dependent methyltransferase</fullName>
    </submittedName>
</protein>
<dbReference type="Pfam" id="PF13489">
    <property type="entry name" value="Methyltransf_23"/>
    <property type="match status" value="1"/>
</dbReference>
<comment type="caution">
    <text evidence="2">The sequence shown here is derived from an EMBL/GenBank/DDBJ whole genome shotgun (WGS) entry which is preliminary data.</text>
</comment>
<dbReference type="GeneID" id="70246633"/>
<dbReference type="GO" id="GO:0008168">
    <property type="term" value="F:methyltransferase activity"/>
    <property type="evidence" value="ECO:0007669"/>
    <property type="project" value="UniProtKB-KW"/>
</dbReference>
<gene>
    <name evidence="2" type="ORF">BGW36DRAFT_380552</name>
</gene>
<dbReference type="EMBL" id="JAJTJA010000007">
    <property type="protein sequence ID" value="KAH8696251.1"/>
    <property type="molecule type" value="Genomic_DNA"/>
</dbReference>
<accession>A0AAD4KTI7</accession>
<dbReference type="PANTHER" id="PTHR43591:SF10">
    <property type="entry name" value="ABC TRANSMEMBRANE TYPE-1 DOMAIN-CONTAINING PROTEIN-RELATED"/>
    <property type="match status" value="1"/>
</dbReference>
<dbReference type="Gene3D" id="3.40.50.150">
    <property type="entry name" value="Vaccinia Virus protein VP39"/>
    <property type="match status" value="1"/>
</dbReference>
<dbReference type="Proteomes" id="UP001201262">
    <property type="component" value="Unassembled WGS sequence"/>
</dbReference>
<organism evidence="2 3">
    <name type="scientific">Talaromyces proteolyticus</name>
    <dbReference type="NCBI Taxonomy" id="1131652"/>
    <lineage>
        <taxon>Eukaryota</taxon>
        <taxon>Fungi</taxon>
        <taxon>Dikarya</taxon>
        <taxon>Ascomycota</taxon>
        <taxon>Pezizomycotina</taxon>
        <taxon>Eurotiomycetes</taxon>
        <taxon>Eurotiomycetidae</taxon>
        <taxon>Eurotiales</taxon>
        <taxon>Trichocomaceae</taxon>
        <taxon>Talaromyces</taxon>
        <taxon>Talaromyces sect. Bacilispori</taxon>
    </lineage>
</organism>
<dbReference type="InterPro" id="IPR029063">
    <property type="entry name" value="SAM-dependent_MTases_sf"/>
</dbReference>
<keyword evidence="2" id="KW-0489">Methyltransferase</keyword>
<dbReference type="AlphaFoldDB" id="A0AAD4KTI7"/>
<proteinExistence type="predicted"/>
<keyword evidence="2" id="KW-0808">Transferase</keyword>
<evidence type="ECO:0000313" key="2">
    <source>
        <dbReference type="EMBL" id="KAH8696251.1"/>
    </source>
</evidence>
<keyword evidence="3" id="KW-1185">Reference proteome</keyword>
<feature type="region of interest" description="Disordered" evidence="1">
    <location>
        <begin position="1"/>
        <end position="43"/>
    </location>
</feature>
<name>A0AAD4KTI7_9EURO</name>
<evidence type="ECO:0000256" key="1">
    <source>
        <dbReference type="SAM" id="MobiDB-lite"/>
    </source>
</evidence>
<feature type="compositionally biased region" description="Polar residues" evidence="1">
    <location>
        <begin position="1"/>
        <end position="16"/>
    </location>
</feature>
<reference evidence="2" key="1">
    <citation type="submission" date="2021-12" db="EMBL/GenBank/DDBJ databases">
        <title>Convergent genome expansion in fungi linked to evolution of root-endophyte symbiosis.</title>
        <authorList>
            <consortium name="DOE Joint Genome Institute"/>
            <person name="Ke Y.-H."/>
            <person name="Bonito G."/>
            <person name="Liao H.-L."/>
            <person name="Looney B."/>
            <person name="Rojas-Flechas A."/>
            <person name="Nash J."/>
            <person name="Hameed K."/>
            <person name="Schadt C."/>
            <person name="Martin F."/>
            <person name="Crous P.W."/>
            <person name="Miettinen O."/>
            <person name="Magnuson J.K."/>
            <person name="Labbe J."/>
            <person name="Jacobson D."/>
            <person name="Doktycz M.J."/>
            <person name="Veneault-Fourrey C."/>
            <person name="Kuo A."/>
            <person name="Mondo S."/>
            <person name="Calhoun S."/>
            <person name="Riley R."/>
            <person name="Ohm R."/>
            <person name="LaButti K."/>
            <person name="Andreopoulos B."/>
            <person name="Pangilinan J."/>
            <person name="Nolan M."/>
            <person name="Tritt A."/>
            <person name="Clum A."/>
            <person name="Lipzen A."/>
            <person name="Daum C."/>
            <person name="Barry K."/>
            <person name="Grigoriev I.V."/>
            <person name="Vilgalys R."/>
        </authorList>
    </citation>
    <scope>NUCLEOTIDE SEQUENCE</scope>
    <source>
        <strain evidence="2">PMI_201</strain>
    </source>
</reference>
<dbReference type="CDD" id="cd02440">
    <property type="entry name" value="AdoMet_MTases"/>
    <property type="match status" value="1"/>
</dbReference>
<evidence type="ECO:0000313" key="3">
    <source>
        <dbReference type="Proteomes" id="UP001201262"/>
    </source>
</evidence>
<dbReference type="GO" id="GO:0032259">
    <property type="term" value="P:methylation"/>
    <property type="evidence" value="ECO:0007669"/>
    <property type="project" value="UniProtKB-KW"/>
</dbReference>